<sequence>MEQWLGAVQDLLPAPSFLLPLELRLSDLRRQQRFRASVLHSPLCPAADLPLSQIPGIWESLDAYSLYCLCTMSWLQLDSRLTLMLTCELSANSLTEMEKMGDGSGFSVAVKRGATAFVGT</sequence>
<accession>A0AAU9T4R1</accession>
<proteinExistence type="predicted"/>
<dbReference type="Proteomes" id="UP000836841">
    <property type="component" value="Chromosome 7"/>
</dbReference>
<dbReference type="EMBL" id="OU466863">
    <property type="protein sequence ID" value="CAH2076885.1"/>
    <property type="molecule type" value="Genomic_DNA"/>
</dbReference>
<gene>
    <name evidence="1" type="ORF">TAV2_LOCUS24723</name>
</gene>
<protein>
    <submittedName>
        <fullName evidence="1">Uncharacterized protein</fullName>
    </submittedName>
</protein>
<keyword evidence="2" id="KW-1185">Reference proteome</keyword>
<evidence type="ECO:0000313" key="1">
    <source>
        <dbReference type="EMBL" id="CAH2076885.1"/>
    </source>
</evidence>
<name>A0AAU9T4R1_THLAR</name>
<organism evidence="1 2">
    <name type="scientific">Thlaspi arvense</name>
    <name type="common">Field penny-cress</name>
    <dbReference type="NCBI Taxonomy" id="13288"/>
    <lineage>
        <taxon>Eukaryota</taxon>
        <taxon>Viridiplantae</taxon>
        <taxon>Streptophyta</taxon>
        <taxon>Embryophyta</taxon>
        <taxon>Tracheophyta</taxon>
        <taxon>Spermatophyta</taxon>
        <taxon>Magnoliopsida</taxon>
        <taxon>eudicotyledons</taxon>
        <taxon>Gunneridae</taxon>
        <taxon>Pentapetalae</taxon>
        <taxon>rosids</taxon>
        <taxon>malvids</taxon>
        <taxon>Brassicales</taxon>
        <taxon>Brassicaceae</taxon>
        <taxon>Thlaspideae</taxon>
        <taxon>Thlaspi</taxon>
    </lineage>
</organism>
<reference evidence="1 2" key="1">
    <citation type="submission" date="2022-03" db="EMBL/GenBank/DDBJ databases">
        <authorList>
            <person name="Nunn A."/>
            <person name="Chopra R."/>
            <person name="Nunn A."/>
            <person name="Contreras Garrido A."/>
        </authorList>
    </citation>
    <scope>NUCLEOTIDE SEQUENCE [LARGE SCALE GENOMIC DNA]</scope>
</reference>
<evidence type="ECO:0000313" key="2">
    <source>
        <dbReference type="Proteomes" id="UP000836841"/>
    </source>
</evidence>
<dbReference type="AlphaFoldDB" id="A0AAU9T4R1"/>